<comment type="caution">
    <text evidence="1">The sequence shown here is derived from an EMBL/GenBank/DDBJ whole genome shotgun (WGS) entry which is preliminary data.</text>
</comment>
<organism evidence="1 2">
    <name type="scientific">Eschrichtius robustus</name>
    <name type="common">California gray whale</name>
    <name type="synonym">Eschrichtius gibbosus</name>
    <dbReference type="NCBI Taxonomy" id="9764"/>
    <lineage>
        <taxon>Eukaryota</taxon>
        <taxon>Metazoa</taxon>
        <taxon>Chordata</taxon>
        <taxon>Craniata</taxon>
        <taxon>Vertebrata</taxon>
        <taxon>Euteleostomi</taxon>
        <taxon>Mammalia</taxon>
        <taxon>Eutheria</taxon>
        <taxon>Laurasiatheria</taxon>
        <taxon>Artiodactyla</taxon>
        <taxon>Whippomorpha</taxon>
        <taxon>Cetacea</taxon>
        <taxon>Mysticeti</taxon>
        <taxon>Eschrichtiidae</taxon>
        <taxon>Eschrichtius</taxon>
    </lineage>
</organism>
<proteinExistence type="predicted"/>
<name>A0AB34GQZ8_ESCRO</name>
<feature type="non-terminal residue" evidence="1">
    <location>
        <position position="1"/>
    </location>
</feature>
<evidence type="ECO:0000313" key="1">
    <source>
        <dbReference type="EMBL" id="KAJ8781869.1"/>
    </source>
</evidence>
<sequence length="12" mass="1191">PPDCPSSPFASS</sequence>
<evidence type="ECO:0000313" key="2">
    <source>
        <dbReference type="Proteomes" id="UP001159641"/>
    </source>
</evidence>
<protein>
    <submittedName>
        <fullName evidence="1">Uncharacterized protein</fullName>
    </submittedName>
</protein>
<accession>A0AB34GQZ8</accession>
<dbReference type="EMBL" id="JAIQCJ010002137">
    <property type="protein sequence ID" value="KAJ8781869.1"/>
    <property type="molecule type" value="Genomic_DNA"/>
</dbReference>
<dbReference type="Proteomes" id="UP001159641">
    <property type="component" value="Unassembled WGS sequence"/>
</dbReference>
<keyword evidence="2" id="KW-1185">Reference proteome</keyword>
<reference evidence="1 2" key="1">
    <citation type="submission" date="2022-11" db="EMBL/GenBank/DDBJ databases">
        <title>Whole genome sequence of Eschrichtius robustus ER-17-0199.</title>
        <authorList>
            <person name="Bruniche-Olsen A."/>
            <person name="Black A.N."/>
            <person name="Fields C.J."/>
            <person name="Walden K."/>
            <person name="Dewoody J.A."/>
        </authorList>
    </citation>
    <scope>NUCLEOTIDE SEQUENCE [LARGE SCALE GENOMIC DNA]</scope>
    <source>
        <strain evidence="1">ER-17-0199</strain>
        <tissue evidence="1">Blubber</tissue>
    </source>
</reference>
<gene>
    <name evidence="1" type="ORF">J1605_010617</name>
</gene>